<accession>A0A0J6VC42</accession>
<feature type="domain" description="HTH araC/xylS-type" evidence="4">
    <location>
        <begin position="213"/>
        <end position="314"/>
    </location>
</feature>
<dbReference type="EMBL" id="LABY01000097">
    <property type="protein sequence ID" value="KMO36611.1"/>
    <property type="molecule type" value="Genomic_DNA"/>
</dbReference>
<dbReference type="GO" id="GO:0003700">
    <property type="term" value="F:DNA-binding transcription factor activity"/>
    <property type="evidence" value="ECO:0007669"/>
    <property type="project" value="InterPro"/>
</dbReference>
<evidence type="ECO:0000256" key="2">
    <source>
        <dbReference type="ARBA" id="ARBA00023125"/>
    </source>
</evidence>
<proteinExistence type="predicted"/>
<comment type="caution">
    <text evidence="5">The sequence shown here is derived from an EMBL/GenBank/DDBJ whole genome shotgun (WGS) entry which is preliminary data.</text>
</comment>
<dbReference type="InterPro" id="IPR035418">
    <property type="entry name" value="AraC-bd_2"/>
</dbReference>
<keyword evidence="6" id="KW-1185">Reference proteome</keyword>
<dbReference type="Pfam" id="PF12833">
    <property type="entry name" value="HTH_18"/>
    <property type="match status" value="1"/>
</dbReference>
<keyword evidence="1" id="KW-0805">Transcription regulation</keyword>
<evidence type="ECO:0000256" key="1">
    <source>
        <dbReference type="ARBA" id="ARBA00023015"/>
    </source>
</evidence>
<evidence type="ECO:0000256" key="3">
    <source>
        <dbReference type="ARBA" id="ARBA00023163"/>
    </source>
</evidence>
<dbReference type="InterPro" id="IPR009057">
    <property type="entry name" value="Homeodomain-like_sf"/>
</dbReference>
<dbReference type="GO" id="GO:0043565">
    <property type="term" value="F:sequence-specific DNA binding"/>
    <property type="evidence" value="ECO:0007669"/>
    <property type="project" value="InterPro"/>
</dbReference>
<dbReference type="InterPro" id="IPR050204">
    <property type="entry name" value="AraC_XylS_family_regulators"/>
</dbReference>
<keyword evidence="3" id="KW-0804">Transcription</keyword>
<sequence length="323" mass="35998">MRTIFSTEHIRQQDKFHFWMDFVRRTIITNDALPACRENFDAELGAMTVGETNIALVKTSTLSVTHTRDHARRLDNDDVFVFMPLKGQKFIEQDGRCTILAESQLALIDPRFPHRSRFSEGCEALSVHIERQKLENRLGTIHPLTARPIKPDTAEGSVAAAYLTMISSQAGNLGQAAQGMIEAHLLDLIALSLTQATGRSLPRPSRTRSMIRMKVRAEIQARLSDPSTDAEAIASAAGVSVKYANAILADDDTSIRRLLQDGRLARCRQALEDPAQLHRSVSEIAYGWGFSDMTHFGRRFKAAYGLLPSECRRRAPGRARSGR</sequence>
<dbReference type="AlphaFoldDB" id="A0A0J6VC42"/>
<dbReference type="InterPro" id="IPR020449">
    <property type="entry name" value="Tscrpt_reg_AraC-type_HTH"/>
</dbReference>
<dbReference type="PATRIC" id="fig|298794.3.peg.7939"/>
<dbReference type="PROSITE" id="PS01124">
    <property type="entry name" value="HTH_ARAC_FAMILY_2"/>
    <property type="match status" value="1"/>
</dbReference>
<evidence type="ECO:0000313" key="5">
    <source>
        <dbReference type="EMBL" id="KMO36611.1"/>
    </source>
</evidence>
<evidence type="ECO:0000259" key="4">
    <source>
        <dbReference type="PROSITE" id="PS01124"/>
    </source>
</evidence>
<dbReference type="Proteomes" id="UP000035955">
    <property type="component" value="Unassembled WGS sequence"/>
</dbReference>
<name>A0A0J6VC42_9HYPH</name>
<keyword evidence="2" id="KW-0238">DNA-binding</keyword>
<dbReference type="PANTHER" id="PTHR46796">
    <property type="entry name" value="HTH-TYPE TRANSCRIPTIONAL ACTIVATOR RHAS-RELATED"/>
    <property type="match status" value="1"/>
</dbReference>
<evidence type="ECO:0000313" key="6">
    <source>
        <dbReference type="Proteomes" id="UP000035955"/>
    </source>
</evidence>
<organism evidence="5 6">
    <name type="scientific">Methylobacterium variabile</name>
    <dbReference type="NCBI Taxonomy" id="298794"/>
    <lineage>
        <taxon>Bacteria</taxon>
        <taxon>Pseudomonadati</taxon>
        <taxon>Pseudomonadota</taxon>
        <taxon>Alphaproteobacteria</taxon>
        <taxon>Hyphomicrobiales</taxon>
        <taxon>Methylobacteriaceae</taxon>
        <taxon>Methylobacterium</taxon>
    </lineage>
</organism>
<protein>
    <recommendedName>
        <fullName evidence="4">HTH araC/xylS-type domain-containing protein</fullName>
    </recommendedName>
</protein>
<dbReference type="PANTHER" id="PTHR46796:SF6">
    <property type="entry name" value="ARAC SUBFAMILY"/>
    <property type="match status" value="1"/>
</dbReference>
<dbReference type="SMART" id="SM00342">
    <property type="entry name" value="HTH_ARAC"/>
    <property type="match status" value="1"/>
</dbReference>
<gene>
    <name evidence="5" type="ORF">VQ02_15115</name>
</gene>
<dbReference type="Pfam" id="PF14525">
    <property type="entry name" value="AraC_binding_2"/>
    <property type="match status" value="1"/>
</dbReference>
<dbReference type="PRINTS" id="PR00032">
    <property type="entry name" value="HTHARAC"/>
</dbReference>
<reference evidence="5 6" key="1">
    <citation type="submission" date="2015-03" db="EMBL/GenBank/DDBJ databases">
        <title>Genome sequencing of Methylobacterium variabile DSM 16961.</title>
        <authorList>
            <person name="Chaudhry V."/>
            <person name="Patil P.B."/>
        </authorList>
    </citation>
    <scope>NUCLEOTIDE SEQUENCE [LARGE SCALE GENOMIC DNA]</scope>
    <source>
        <strain evidence="5 6">DSM 16961</strain>
    </source>
</reference>
<dbReference type="SUPFAM" id="SSF46689">
    <property type="entry name" value="Homeodomain-like"/>
    <property type="match status" value="1"/>
</dbReference>
<dbReference type="Gene3D" id="1.10.10.60">
    <property type="entry name" value="Homeodomain-like"/>
    <property type="match status" value="1"/>
</dbReference>
<dbReference type="InterPro" id="IPR018060">
    <property type="entry name" value="HTH_AraC"/>
</dbReference>